<name>A0A3S5C0M6_BARVI</name>
<accession>A0A3S5C0M6</accession>
<protein>
    <submittedName>
        <fullName evidence="1">Uncharacterized protein</fullName>
    </submittedName>
</protein>
<reference evidence="1 2" key="1">
    <citation type="submission" date="2018-12" db="EMBL/GenBank/DDBJ databases">
        <authorList>
            <consortium name="Pathogen Informatics"/>
        </authorList>
    </citation>
    <scope>NUCLEOTIDE SEQUENCE [LARGE SCALE GENOMIC DNA]</scope>
    <source>
        <strain evidence="1 2">NCTC12905</strain>
    </source>
</reference>
<dbReference type="AlphaFoldDB" id="A0A3S5C0M6"/>
<proteinExistence type="predicted"/>
<dbReference type="EMBL" id="LR134529">
    <property type="protein sequence ID" value="VEJ45561.1"/>
    <property type="molecule type" value="Genomic_DNA"/>
</dbReference>
<dbReference type="Proteomes" id="UP000274201">
    <property type="component" value="Chromosome"/>
</dbReference>
<evidence type="ECO:0000313" key="2">
    <source>
        <dbReference type="Proteomes" id="UP000274201"/>
    </source>
</evidence>
<evidence type="ECO:0000313" key="1">
    <source>
        <dbReference type="EMBL" id="VEJ45561.1"/>
    </source>
</evidence>
<gene>
    <name evidence="1" type="ORF">NCTC12905_01221</name>
</gene>
<dbReference type="RefSeq" id="WP_126603520.1">
    <property type="nucleotide sequence ID" value="NZ_LR134529.1"/>
</dbReference>
<sequence>MGDENSINTHLPLHLYVNTYVENIDGFYPLFVTQCNLKKTECSVHVAYIGMAFATGFQFIP</sequence>
<organism evidence="1 2">
    <name type="scientific">Bartonella vinsonii</name>
    <name type="common">Rochalimaea vinsonii</name>
    <dbReference type="NCBI Taxonomy" id="33047"/>
    <lineage>
        <taxon>Bacteria</taxon>
        <taxon>Pseudomonadati</taxon>
        <taxon>Pseudomonadota</taxon>
        <taxon>Alphaproteobacteria</taxon>
        <taxon>Hyphomicrobiales</taxon>
        <taxon>Bartonellaceae</taxon>
        <taxon>Bartonella</taxon>
    </lineage>
</organism>